<evidence type="ECO:0000313" key="1">
    <source>
        <dbReference type="EMBL" id="AMR77465.1"/>
    </source>
</evidence>
<proteinExistence type="predicted"/>
<gene>
    <name evidence="1" type="ORF">A2G96_06790</name>
</gene>
<dbReference type="STRING" id="1796606.A2G96_06790"/>
<dbReference type="Proteomes" id="UP000075238">
    <property type="component" value="Chromosome 1"/>
</dbReference>
<organism evidence="1 2">
    <name type="scientific">Cupriavidus nantongensis</name>
    <dbReference type="NCBI Taxonomy" id="1796606"/>
    <lineage>
        <taxon>Bacteria</taxon>
        <taxon>Pseudomonadati</taxon>
        <taxon>Pseudomonadota</taxon>
        <taxon>Betaproteobacteria</taxon>
        <taxon>Burkholderiales</taxon>
        <taxon>Burkholderiaceae</taxon>
        <taxon>Cupriavidus</taxon>
    </lineage>
</organism>
<evidence type="ECO:0000313" key="2">
    <source>
        <dbReference type="Proteomes" id="UP000075238"/>
    </source>
</evidence>
<dbReference type="KEGG" id="cnan:A2G96_06790"/>
<dbReference type="RefSeq" id="WP_062797957.1">
    <property type="nucleotide sequence ID" value="NZ_CP014844.1"/>
</dbReference>
<dbReference type="OrthoDB" id="8968003at2"/>
<sequence>MERQFDYGGYAVVVTAVPNAAGGFAAQMRIADAFGEPTGPSFEAIAGDAPTPEAAIAMAEAGAMRAIDAGEVS</sequence>
<accession>A0A142JHA3</accession>
<reference evidence="1 2" key="1">
    <citation type="submission" date="2016-03" db="EMBL/GenBank/DDBJ databases">
        <title>Complete genome sequence of a novel chlorpyrifos degrading bacterium, Cupriavidus nantongensis sp. X1.</title>
        <authorList>
            <person name="Fang L."/>
        </authorList>
    </citation>
    <scope>NUCLEOTIDE SEQUENCE [LARGE SCALE GENOMIC DNA]</scope>
    <source>
        <strain evidence="1 2">X1</strain>
    </source>
</reference>
<keyword evidence="2" id="KW-1185">Reference proteome</keyword>
<name>A0A142JHA3_9BURK</name>
<dbReference type="EMBL" id="CP014844">
    <property type="protein sequence ID" value="AMR77465.1"/>
    <property type="molecule type" value="Genomic_DNA"/>
</dbReference>
<dbReference type="AlphaFoldDB" id="A0A142JHA3"/>
<protein>
    <submittedName>
        <fullName evidence="1">Uncharacterized protein</fullName>
    </submittedName>
</protein>